<keyword evidence="8" id="KW-1278">Translocase</keyword>
<evidence type="ECO:0000256" key="1">
    <source>
        <dbReference type="ARBA" id="ARBA00004202"/>
    </source>
</evidence>
<dbReference type="GO" id="GO:0005524">
    <property type="term" value="F:ATP binding"/>
    <property type="evidence" value="ECO:0007669"/>
    <property type="project" value="UniProtKB-KW"/>
</dbReference>
<gene>
    <name evidence="11" type="primary">rbsA</name>
    <name evidence="11" type="ORF">DEAC_c00150</name>
</gene>
<evidence type="ECO:0000256" key="5">
    <source>
        <dbReference type="ARBA" id="ARBA00022737"/>
    </source>
</evidence>
<keyword evidence="12" id="KW-1185">Reference proteome</keyword>
<reference evidence="11 12" key="1">
    <citation type="submission" date="2015-06" db="EMBL/GenBank/DDBJ databases">
        <title>Draft genome of the moderately acidophilic sulfate reducer Candidatus Desulfosporosinus acididurans strain M1.</title>
        <authorList>
            <person name="Poehlein A."/>
            <person name="Petzsch P."/>
            <person name="Johnson B.D."/>
            <person name="Schloemann M."/>
            <person name="Daniel R."/>
            <person name="Muehling M."/>
        </authorList>
    </citation>
    <scope>NUCLEOTIDE SEQUENCE [LARGE SCALE GENOMIC DNA]</scope>
    <source>
        <strain evidence="11 12">M1</strain>
    </source>
</reference>
<dbReference type="STRING" id="476652.DEAC_c00150"/>
<evidence type="ECO:0000256" key="7">
    <source>
        <dbReference type="ARBA" id="ARBA00022840"/>
    </source>
</evidence>
<dbReference type="PROSITE" id="PS50893">
    <property type="entry name" value="ABC_TRANSPORTER_2"/>
    <property type="match status" value="2"/>
</dbReference>
<evidence type="ECO:0000256" key="4">
    <source>
        <dbReference type="ARBA" id="ARBA00022597"/>
    </source>
</evidence>
<accession>A0A0J1ISI7</accession>
<organism evidence="11 12">
    <name type="scientific">Desulfosporosinus acididurans</name>
    <dbReference type="NCBI Taxonomy" id="476652"/>
    <lineage>
        <taxon>Bacteria</taxon>
        <taxon>Bacillati</taxon>
        <taxon>Bacillota</taxon>
        <taxon>Clostridia</taxon>
        <taxon>Eubacteriales</taxon>
        <taxon>Desulfitobacteriaceae</taxon>
        <taxon>Desulfosporosinus</taxon>
    </lineage>
</organism>
<keyword evidence="7 11" id="KW-0067">ATP-binding</keyword>
<dbReference type="EC" id="3.6.3.17" evidence="11"/>
<feature type="domain" description="ABC transporter" evidence="10">
    <location>
        <begin position="252"/>
        <end position="494"/>
    </location>
</feature>
<dbReference type="InterPro" id="IPR017871">
    <property type="entry name" value="ABC_transporter-like_CS"/>
</dbReference>
<keyword evidence="5" id="KW-0677">Repeat</keyword>
<dbReference type="PROSITE" id="PS00211">
    <property type="entry name" value="ABC_TRANSPORTER_1"/>
    <property type="match status" value="2"/>
</dbReference>
<evidence type="ECO:0000313" key="11">
    <source>
        <dbReference type="EMBL" id="KLU67621.1"/>
    </source>
</evidence>
<dbReference type="CDD" id="cd03215">
    <property type="entry name" value="ABC_Carb_Monos_II"/>
    <property type="match status" value="1"/>
</dbReference>
<dbReference type="GO" id="GO:0005886">
    <property type="term" value="C:plasma membrane"/>
    <property type="evidence" value="ECO:0007669"/>
    <property type="project" value="UniProtKB-SubCell"/>
</dbReference>
<keyword evidence="3" id="KW-1003">Cell membrane</keyword>
<comment type="subcellular location">
    <subcellularLocation>
        <location evidence="1">Cell membrane</location>
        <topology evidence="1">Peripheral membrane protein</topology>
    </subcellularLocation>
</comment>
<keyword evidence="2" id="KW-0813">Transport</keyword>
<evidence type="ECO:0000259" key="10">
    <source>
        <dbReference type="PROSITE" id="PS50893"/>
    </source>
</evidence>
<dbReference type="AlphaFoldDB" id="A0A0J1ISI7"/>
<comment type="caution">
    <text evidence="11">The sequence shown here is derived from an EMBL/GenBank/DDBJ whole genome shotgun (WGS) entry which is preliminary data.</text>
</comment>
<dbReference type="EMBL" id="LDZY01000001">
    <property type="protein sequence ID" value="KLU67621.1"/>
    <property type="molecule type" value="Genomic_DNA"/>
</dbReference>
<dbReference type="RefSeq" id="WP_047808015.1">
    <property type="nucleotide sequence ID" value="NZ_LDZY01000001.1"/>
</dbReference>
<evidence type="ECO:0000256" key="8">
    <source>
        <dbReference type="ARBA" id="ARBA00022967"/>
    </source>
</evidence>
<dbReference type="InterPro" id="IPR027417">
    <property type="entry name" value="P-loop_NTPase"/>
</dbReference>
<proteinExistence type="predicted"/>
<dbReference type="PANTHER" id="PTHR43790">
    <property type="entry name" value="CARBOHYDRATE TRANSPORT ATP-BINDING PROTEIN MG119-RELATED"/>
    <property type="match status" value="1"/>
</dbReference>
<evidence type="ECO:0000256" key="9">
    <source>
        <dbReference type="ARBA" id="ARBA00023136"/>
    </source>
</evidence>
<keyword evidence="4" id="KW-0762">Sugar transport</keyword>
<keyword evidence="11" id="KW-0378">Hydrolase</keyword>
<dbReference type="SMART" id="SM00382">
    <property type="entry name" value="AAA"/>
    <property type="match status" value="2"/>
</dbReference>
<dbReference type="PATRIC" id="fig|476652.3.peg.15"/>
<dbReference type="InterPro" id="IPR003593">
    <property type="entry name" value="AAA+_ATPase"/>
</dbReference>
<dbReference type="InterPro" id="IPR050107">
    <property type="entry name" value="ABC_carbohydrate_import_ATPase"/>
</dbReference>
<dbReference type="GO" id="GO:0016887">
    <property type="term" value="F:ATP hydrolysis activity"/>
    <property type="evidence" value="ECO:0007669"/>
    <property type="project" value="InterPro"/>
</dbReference>
<dbReference type="Pfam" id="PF00005">
    <property type="entry name" value="ABC_tran"/>
    <property type="match status" value="2"/>
</dbReference>
<dbReference type="PANTHER" id="PTHR43790:SF3">
    <property type="entry name" value="D-ALLOSE IMPORT ATP-BINDING PROTEIN ALSA-RELATED"/>
    <property type="match status" value="1"/>
</dbReference>
<dbReference type="InterPro" id="IPR003439">
    <property type="entry name" value="ABC_transporter-like_ATP-bd"/>
</dbReference>
<evidence type="ECO:0000256" key="6">
    <source>
        <dbReference type="ARBA" id="ARBA00022741"/>
    </source>
</evidence>
<evidence type="ECO:0000313" key="12">
    <source>
        <dbReference type="Proteomes" id="UP000036356"/>
    </source>
</evidence>
<name>A0A0J1ISI7_9FIRM</name>
<dbReference type="SUPFAM" id="SSF52540">
    <property type="entry name" value="P-loop containing nucleoside triphosphate hydrolases"/>
    <property type="match status" value="2"/>
</dbReference>
<dbReference type="CDD" id="cd03216">
    <property type="entry name" value="ABC_Carb_Monos_I"/>
    <property type="match status" value="1"/>
</dbReference>
<protein>
    <submittedName>
        <fullName evidence="11">Ribose import ATP-binding protein RbsA</fullName>
        <ecNumber evidence="11">3.6.3.17</ecNumber>
    </submittedName>
</protein>
<keyword evidence="9" id="KW-0472">Membrane</keyword>
<feature type="domain" description="ABC transporter" evidence="10">
    <location>
        <begin position="4"/>
        <end position="241"/>
    </location>
</feature>
<dbReference type="Proteomes" id="UP000036356">
    <property type="component" value="Unassembled WGS sequence"/>
</dbReference>
<evidence type="ECO:0000256" key="2">
    <source>
        <dbReference type="ARBA" id="ARBA00022448"/>
    </source>
</evidence>
<evidence type="ECO:0000256" key="3">
    <source>
        <dbReference type="ARBA" id="ARBA00022475"/>
    </source>
</evidence>
<dbReference type="Gene3D" id="3.40.50.300">
    <property type="entry name" value="P-loop containing nucleotide triphosphate hydrolases"/>
    <property type="match status" value="2"/>
</dbReference>
<keyword evidence="6" id="KW-0547">Nucleotide-binding</keyword>
<dbReference type="FunFam" id="3.40.50.300:FF:000127">
    <property type="entry name" value="Ribose import ATP-binding protein RbsA"/>
    <property type="match status" value="1"/>
</dbReference>
<sequence length="495" mass="54354">MALLEMKGICKGFSGVKVLQGVDLQVSGGEVVALLGENGAGKSTLMKILTGVYAADAGQIAIDGETVSIKAIPDAQNLGIEMIYQELNLFPNLSVAENFLIGHENEFRTLGFVNYPLLYKKVGETMAALNLNRDPKESLGGLSVGEQQLVEIGKALQKDVRFLIMDEPTSALSRAETERLFEIVRSLKDKGVGIIYISHRLEELFAVADRVTVLRDGQFIATVKTEETTERELVSLMVGREIEERYPHVETTPTEIVLRAKQLSTQFVQNVSLEVRAGEIVGLGGLMGSGRTEVARALSGIDALKSGEIILEGRKLSLRTPINAIRSGIALVTEDRKNEGLHLPFSIRENLALPTLDARSRWGIISRQKERENAEHWVKQLRVKTPTIEQSAQNLSGGNQQKVVIGKWLSCNPKLLILDEPTRGVDVGAKQEIYQLMNQLKLEGKAVLLISSDLPELLGMSDRVYVMHEGVIMGELQSGEMEQEAFMRLATGGEV</sequence>